<protein>
    <recommendedName>
        <fullName evidence="3">HEPN domain-containing protein</fullName>
    </recommendedName>
</protein>
<gene>
    <name evidence="1" type="ORF">C5Y83_26765</name>
</gene>
<name>A0A2S8FBW6_9BACT</name>
<reference evidence="1 2" key="1">
    <citation type="submission" date="2018-02" db="EMBL/GenBank/DDBJ databases">
        <title>Comparative genomes isolates from brazilian mangrove.</title>
        <authorList>
            <person name="Araujo J.E."/>
            <person name="Taketani R.G."/>
            <person name="Silva M.C.P."/>
            <person name="Loureco M.V."/>
            <person name="Andreote F.D."/>
        </authorList>
    </citation>
    <scope>NUCLEOTIDE SEQUENCE [LARGE SCALE GENOMIC DNA]</scope>
    <source>
        <strain evidence="1 2">Hex-1 MGV</strain>
    </source>
</reference>
<evidence type="ECO:0000313" key="2">
    <source>
        <dbReference type="Proteomes" id="UP000238322"/>
    </source>
</evidence>
<dbReference type="OrthoDB" id="287689at2"/>
<dbReference type="EMBL" id="PUHY01000015">
    <property type="protein sequence ID" value="PQO29656.1"/>
    <property type="molecule type" value="Genomic_DNA"/>
</dbReference>
<comment type="caution">
    <text evidence="1">The sequence shown here is derived from an EMBL/GenBank/DDBJ whole genome shotgun (WGS) entry which is preliminary data.</text>
</comment>
<dbReference type="RefSeq" id="WP_105332850.1">
    <property type="nucleotide sequence ID" value="NZ_PUHY01000015.1"/>
</dbReference>
<proteinExistence type="predicted"/>
<evidence type="ECO:0008006" key="3">
    <source>
        <dbReference type="Google" id="ProtNLM"/>
    </source>
</evidence>
<evidence type="ECO:0000313" key="1">
    <source>
        <dbReference type="EMBL" id="PQO29656.1"/>
    </source>
</evidence>
<dbReference type="Proteomes" id="UP000238322">
    <property type="component" value="Unassembled WGS sequence"/>
</dbReference>
<accession>A0A2S8FBW6</accession>
<organism evidence="1 2">
    <name type="scientific">Blastopirellula marina</name>
    <dbReference type="NCBI Taxonomy" id="124"/>
    <lineage>
        <taxon>Bacteria</taxon>
        <taxon>Pseudomonadati</taxon>
        <taxon>Planctomycetota</taxon>
        <taxon>Planctomycetia</taxon>
        <taxon>Pirellulales</taxon>
        <taxon>Pirellulaceae</taxon>
        <taxon>Blastopirellula</taxon>
    </lineage>
</organism>
<dbReference type="AlphaFoldDB" id="A0A2S8FBW6"/>
<sequence>MDEREELLSAAVEENGLESMDELVDRFGPESYGNHEAVDRIYLAEATWSEHVSGHPSILLDAEAFEKALRISELMAELYQHMGNKE</sequence>